<evidence type="ECO:0000256" key="1">
    <source>
        <dbReference type="SAM" id="Phobius"/>
    </source>
</evidence>
<dbReference type="GO" id="GO:0004553">
    <property type="term" value="F:hydrolase activity, hydrolyzing O-glycosyl compounds"/>
    <property type="evidence" value="ECO:0007669"/>
    <property type="project" value="InterPro"/>
</dbReference>
<proteinExistence type="predicted"/>
<gene>
    <name evidence="4" type="ORF">LHYA1_G007020</name>
</gene>
<feature type="domain" description="GH16" evidence="3">
    <location>
        <begin position="55"/>
        <end position="317"/>
    </location>
</feature>
<dbReference type="GeneID" id="41987218"/>
<evidence type="ECO:0000256" key="2">
    <source>
        <dbReference type="SAM" id="SignalP"/>
    </source>
</evidence>
<dbReference type="CDD" id="cd00413">
    <property type="entry name" value="Glyco_hydrolase_16"/>
    <property type="match status" value="1"/>
</dbReference>
<reference evidence="4 5" key="1">
    <citation type="submission" date="2018-05" db="EMBL/GenBank/DDBJ databases">
        <title>Genome sequencing and assembly of the regulated plant pathogen Lachnellula willkommii and related sister species for the development of diagnostic species identification markers.</title>
        <authorList>
            <person name="Giroux E."/>
            <person name="Bilodeau G."/>
        </authorList>
    </citation>
    <scope>NUCLEOTIDE SEQUENCE [LARGE SCALE GENOMIC DNA]</scope>
    <source>
        <strain evidence="4 5">CBS 185.66</strain>
    </source>
</reference>
<dbReference type="PANTHER" id="PTHR38121">
    <property type="entry name" value="GH16 DOMAIN-CONTAINING PROTEIN"/>
    <property type="match status" value="1"/>
</dbReference>
<keyword evidence="1" id="KW-1133">Transmembrane helix</keyword>
<evidence type="ECO:0000313" key="5">
    <source>
        <dbReference type="Proteomes" id="UP000431533"/>
    </source>
</evidence>
<dbReference type="Gene3D" id="2.60.120.200">
    <property type="match status" value="1"/>
</dbReference>
<keyword evidence="1" id="KW-0812">Transmembrane</keyword>
<name>A0A8H8TXF3_9HELO</name>
<dbReference type="EMBL" id="QGMH01000139">
    <property type="protein sequence ID" value="TVY24250.1"/>
    <property type="molecule type" value="Genomic_DNA"/>
</dbReference>
<accession>A0A8H8TXF3</accession>
<feature type="signal peptide" evidence="2">
    <location>
        <begin position="1"/>
        <end position="28"/>
    </location>
</feature>
<dbReference type="Pfam" id="PF00722">
    <property type="entry name" value="Glyco_hydro_16"/>
    <property type="match status" value="1"/>
</dbReference>
<dbReference type="GO" id="GO:0005975">
    <property type="term" value="P:carbohydrate metabolic process"/>
    <property type="evidence" value="ECO:0007669"/>
    <property type="project" value="InterPro"/>
</dbReference>
<dbReference type="Proteomes" id="UP000431533">
    <property type="component" value="Unassembled WGS sequence"/>
</dbReference>
<dbReference type="PANTHER" id="PTHR38121:SF4">
    <property type="entry name" value="GH16 DOMAIN-CONTAINING PROTEIN-RELATED"/>
    <property type="match status" value="1"/>
</dbReference>
<protein>
    <recommendedName>
        <fullName evidence="3">GH16 domain-containing protein</fullName>
    </recommendedName>
</protein>
<feature type="chain" id="PRO_5034242749" description="GH16 domain-containing protein" evidence="2">
    <location>
        <begin position="29"/>
        <end position="388"/>
    </location>
</feature>
<dbReference type="RefSeq" id="XP_031003038.1">
    <property type="nucleotide sequence ID" value="XM_031151952.1"/>
</dbReference>
<evidence type="ECO:0000259" key="3">
    <source>
        <dbReference type="PROSITE" id="PS51762"/>
    </source>
</evidence>
<sequence length="388" mass="42420">MFTASTSGLASSIVVIILLSSILRLTFAQKDNGNECSCFQTNGSSAGYFTFHRFLDYRNIPSISPEVPALIPNITNATNAIATSDFFTNEAWRNDWAIQNWNNSDDVASGDSPTLRVNSANNVYIEKSNDTDPSYATFLTLRTARLPTFQSTGEIDSVEKNYRYLSARFRARVIGSPGACAGIFTYRHTTPSPSSVQEADIEILTRGARNAVQYTNQPSQDAQTGDDVPEATRNVTIPQGRDWTAWNTYRVDWMPGMTSWYVNGVSVADIGFQTPKDPAGLCVNIWSDGGVWTGNMSTYDEAFLQIQWVEVVFNTSGPYVGPTDKRGMVKRKGEKEKGCKVVCGIDEKVNITGTPAVLSSRAGAARNGNGSLVLVPLLLVIGLVFGYF</sequence>
<dbReference type="SUPFAM" id="SSF49899">
    <property type="entry name" value="Concanavalin A-like lectins/glucanases"/>
    <property type="match status" value="1"/>
</dbReference>
<evidence type="ECO:0000313" key="4">
    <source>
        <dbReference type="EMBL" id="TVY24250.1"/>
    </source>
</evidence>
<keyword evidence="1" id="KW-0472">Membrane</keyword>
<dbReference type="PROSITE" id="PS51762">
    <property type="entry name" value="GH16_2"/>
    <property type="match status" value="1"/>
</dbReference>
<keyword evidence="2" id="KW-0732">Signal</keyword>
<dbReference type="InterPro" id="IPR000757">
    <property type="entry name" value="Beta-glucanase-like"/>
</dbReference>
<dbReference type="InterPro" id="IPR013320">
    <property type="entry name" value="ConA-like_dom_sf"/>
</dbReference>
<dbReference type="OrthoDB" id="4388755at2759"/>
<dbReference type="AlphaFoldDB" id="A0A8H8TXF3"/>
<comment type="caution">
    <text evidence="4">The sequence shown here is derived from an EMBL/GenBank/DDBJ whole genome shotgun (WGS) entry which is preliminary data.</text>
</comment>
<organism evidence="4 5">
    <name type="scientific">Lachnellula hyalina</name>
    <dbReference type="NCBI Taxonomy" id="1316788"/>
    <lineage>
        <taxon>Eukaryota</taxon>
        <taxon>Fungi</taxon>
        <taxon>Dikarya</taxon>
        <taxon>Ascomycota</taxon>
        <taxon>Pezizomycotina</taxon>
        <taxon>Leotiomycetes</taxon>
        <taxon>Helotiales</taxon>
        <taxon>Lachnaceae</taxon>
        <taxon>Lachnellula</taxon>
    </lineage>
</organism>
<feature type="transmembrane region" description="Helical" evidence="1">
    <location>
        <begin position="368"/>
        <end position="387"/>
    </location>
</feature>
<keyword evidence="5" id="KW-1185">Reference proteome</keyword>